<reference evidence="2 3" key="1">
    <citation type="journal article" date="2019" name="Int. J. Syst. Evol. Microbiol.">
        <title>The Global Catalogue of Microorganisms (GCM) 10K type strain sequencing project: providing services to taxonomists for standard genome sequencing and annotation.</title>
        <authorList>
            <consortium name="The Broad Institute Genomics Platform"/>
            <consortium name="The Broad Institute Genome Sequencing Center for Infectious Disease"/>
            <person name="Wu L."/>
            <person name="Ma J."/>
        </authorList>
    </citation>
    <scope>NUCLEOTIDE SEQUENCE [LARGE SCALE GENOMIC DNA]</scope>
    <source>
        <strain evidence="2 3">CGMCC 1.12121</strain>
    </source>
</reference>
<name>A0ABD6CNV3_9EURY</name>
<feature type="domain" description="HNH nuclease" evidence="1">
    <location>
        <begin position="236"/>
        <end position="290"/>
    </location>
</feature>
<dbReference type="InterPro" id="IPR041025">
    <property type="entry name" value="HNH_repeat"/>
</dbReference>
<sequence length="308" mass="36154">MPVSDSPWRDRETLYKLYIEKELSAAAIGEKLGCTNVTILDWLDCHDIEKRDPDPPTKTGEDHPRSITRKELLEDYQRVADELGKTPTQSEYNQHENSYTWSAIRGHFDSMGELQDAAGLERLRKGRVNLECEVCGDEFEVKHSRKQTRRCCSQECDIEWRKEAYSGEKNHNYKENIESNCEWCGETYSAPQYKESNTRFCSQDCMIAWRTEEYSGEGHPRWKDNDDYYRGPNWQQQREKARDRDDHECRNCGGEEQLQVHHITPYESFDDYEEANRLQNLITLCTSCHHKLEWGSITVQSGLDLFAE</sequence>
<dbReference type="SMART" id="SM00507">
    <property type="entry name" value="HNHc"/>
    <property type="match status" value="1"/>
</dbReference>
<dbReference type="EMBL" id="JBHUDK010000008">
    <property type="protein sequence ID" value="MFD1599357.1"/>
    <property type="molecule type" value="Genomic_DNA"/>
</dbReference>
<evidence type="ECO:0000313" key="3">
    <source>
        <dbReference type="Proteomes" id="UP001597085"/>
    </source>
</evidence>
<dbReference type="Pfam" id="PF01844">
    <property type="entry name" value="HNH"/>
    <property type="match status" value="1"/>
</dbReference>
<keyword evidence="2" id="KW-0255">Endonuclease</keyword>
<keyword evidence="2" id="KW-0540">Nuclease</keyword>
<keyword evidence="3" id="KW-1185">Reference proteome</keyword>
<dbReference type="Pfam" id="PF18780">
    <property type="entry name" value="HNH_repeat"/>
    <property type="match status" value="1"/>
</dbReference>
<gene>
    <name evidence="2" type="ORF">ACFSBX_10365</name>
</gene>
<evidence type="ECO:0000259" key="1">
    <source>
        <dbReference type="SMART" id="SM00507"/>
    </source>
</evidence>
<dbReference type="GO" id="GO:0004519">
    <property type="term" value="F:endonuclease activity"/>
    <property type="evidence" value="ECO:0007669"/>
    <property type="project" value="UniProtKB-KW"/>
</dbReference>
<proteinExistence type="predicted"/>
<accession>A0ABD6CNV3</accession>
<organism evidence="2 3">
    <name type="scientific">Halobellus rarus</name>
    <dbReference type="NCBI Taxonomy" id="1126237"/>
    <lineage>
        <taxon>Archaea</taxon>
        <taxon>Methanobacteriati</taxon>
        <taxon>Methanobacteriota</taxon>
        <taxon>Stenosarchaea group</taxon>
        <taxon>Halobacteria</taxon>
        <taxon>Halobacteriales</taxon>
        <taxon>Haloferacaceae</taxon>
        <taxon>Halobellus</taxon>
    </lineage>
</organism>
<dbReference type="AlphaFoldDB" id="A0ABD6CNV3"/>
<evidence type="ECO:0000313" key="2">
    <source>
        <dbReference type="EMBL" id="MFD1599357.1"/>
    </source>
</evidence>
<protein>
    <submittedName>
        <fullName evidence="2">Homing endonuclease associated repeat-containing protein</fullName>
    </submittedName>
</protein>
<dbReference type="RefSeq" id="WP_256422758.1">
    <property type="nucleotide sequence ID" value="NZ_JANHDI010000014.1"/>
</dbReference>
<keyword evidence="2" id="KW-0378">Hydrolase</keyword>
<dbReference type="InterPro" id="IPR002711">
    <property type="entry name" value="HNH"/>
</dbReference>
<dbReference type="Gene3D" id="1.10.30.50">
    <property type="match status" value="1"/>
</dbReference>
<dbReference type="Proteomes" id="UP001597085">
    <property type="component" value="Unassembled WGS sequence"/>
</dbReference>
<dbReference type="CDD" id="cd00085">
    <property type="entry name" value="HNHc"/>
    <property type="match status" value="1"/>
</dbReference>
<comment type="caution">
    <text evidence="2">The sequence shown here is derived from an EMBL/GenBank/DDBJ whole genome shotgun (WGS) entry which is preliminary data.</text>
</comment>
<dbReference type="InterPro" id="IPR003615">
    <property type="entry name" value="HNH_nuc"/>
</dbReference>